<evidence type="ECO:0000313" key="3">
    <source>
        <dbReference type="Proteomes" id="UP001431186"/>
    </source>
</evidence>
<gene>
    <name evidence="2" type="ORF">ATTO_11090</name>
</gene>
<name>A0AAU9CBD3_9ACTN</name>
<reference evidence="2" key="1">
    <citation type="submission" date="2021-11" db="EMBL/GenBank/DDBJ databases">
        <title>Complete genome sequence of Atopobiaceae bacterium TOC12.</title>
        <authorList>
            <person name="Morinaga K."/>
            <person name="Kusada H."/>
            <person name="Tamaki H."/>
        </authorList>
    </citation>
    <scope>NUCLEOTIDE SEQUENCE</scope>
    <source>
        <strain evidence="2">TOC12</strain>
    </source>
</reference>
<evidence type="ECO:0000313" key="2">
    <source>
        <dbReference type="EMBL" id="BDC91237.1"/>
    </source>
</evidence>
<keyword evidence="3" id="KW-1185">Reference proteome</keyword>
<accession>A0AAU9CBD3</accession>
<feature type="region of interest" description="Disordered" evidence="1">
    <location>
        <begin position="1"/>
        <end position="38"/>
    </location>
</feature>
<organism evidence="2 3">
    <name type="scientific">Leptogranulimonas caecicola</name>
    <dbReference type="NCBI Taxonomy" id="2894156"/>
    <lineage>
        <taxon>Bacteria</taxon>
        <taxon>Bacillati</taxon>
        <taxon>Actinomycetota</taxon>
        <taxon>Coriobacteriia</taxon>
        <taxon>Coriobacteriales</taxon>
        <taxon>Kribbibacteriaceae</taxon>
        <taxon>Leptogranulimonas</taxon>
    </lineage>
</organism>
<dbReference type="Proteomes" id="UP001431186">
    <property type="component" value="Chromosome"/>
</dbReference>
<dbReference type="AlphaFoldDB" id="A0AAU9CBD3"/>
<dbReference type="EMBL" id="AP025285">
    <property type="protein sequence ID" value="BDC91237.1"/>
    <property type="molecule type" value="Genomic_DNA"/>
</dbReference>
<evidence type="ECO:0000256" key="1">
    <source>
        <dbReference type="SAM" id="MobiDB-lite"/>
    </source>
</evidence>
<sequence length="65" mass="6799">MRHESLPHKKVGRSGEALLGNKKVGQSGTPPRVLMGPRMSGKIDALKMGLVHMGVELGGGHIGMA</sequence>
<proteinExistence type="predicted"/>
<protein>
    <submittedName>
        <fullName evidence="2">Uncharacterized protein</fullName>
    </submittedName>
</protein>
<dbReference type="KEGG" id="lcal:ATTO_11090"/>